<dbReference type="EMBL" id="KL214896">
    <property type="protein sequence ID" value="KFV62185.1"/>
    <property type="molecule type" value="Genomic_DNA"/>
</dbReference>
<accession>A0A093FW83</accession>
<sequence>QTDASPGHCWPFQGSWSKVLILLSTPVRPSAITIQHNSKMASPLGTVSSAPRDFTVSVNEEDKEEILLGTFIYSVQKDPTQTFLLQNRISRSFGILKLVIWSNWGTPGYTCIHQVQVHG</sequence>
<keyword evidence="3" id="KW-1133">Transmembrane helix</keyword>
<feature type="non-terminal residue" evidence="6">
    <location>
        <position position="1"/>
    </location>
</feature>
<dbReference type="STRING" id="118200.A0A093FW83"/>
<dbReference type="PROSITE" id="PS51469">
    <property type="entry name" value="SUN"/>
    <property type="match status" value="1"/>
</dbReference>
<dbReference type="SUPFAM" id="SSF49785">
    <property type="entry name" value="Galactose-binding domain-like"/>
    <property type="match status" value="1"/>
</dbReference>
<evidence type="ECO:0000256" key="3">
    <source>
        <dbReference type="ARBA" id="ARBA00022989"/>
    </source>
</evidence>
<organism evidence="6 7">
    <name type="scientific">Dryobates pubescens</name>
    <name type="common">Downy woodpecker</name>
    <name type="synonym">Picoides pubescens</name>
    <dbReference type="NCBI Taxonomy" id="118200"/>
    <lineage>
        <taxon>Eukaryota</taxon>
        <taxon>Metazoa</taxon>
        <taxon>Chordata</taxon>
        <taxon>Craniata</taxon>
        <taxon>Vertebrata</taxon>
        <taxon>Euteleostomi</taxon>
        <taxon>Archelosauria</taxon>
        <taxon>Archosauria</taxon>
        <taxon>Dinosauria</taxon>
        <taxon>Saurischia</taxon>
        <taxon>Theropoda</taxon>
        <taxon>Coelurosauria</taxon>
        <taxon>Aves</taxon>
        <taxon>Neognathae</taxon>
        <taxon>Neoaves</taxon>
        <taxon>Telluraves</taxon>
        <taxon>Coraciimorphae</taxon>
        <taxon>Piciformes</taxon>
        <taxon>Picidae</taxon>
        <taxon>Dryobates</taxon>
    </lineage>
</organism>
<dbReference type="Gene3D" id="2.60.120.260">
    <property type="entry name" value="Galactose-binding domain-like"/>
    <property type="match status" value="1"/>
</dbReference>
<dbReference type="InterPro" id="IPR045119">
    <property type="entry name" value="SUN1-5"/>
</dbReference>
<evidence type="ECO:0000259" key="5">
    <source>
        <dbReference type="PROSITE" id="PS51469"/>
    </source>
</evidence>
<evidence type="ECO:0000313" key="6">
    <source>
        <dbReference type="EMBL" id="KFV62185.1"/>
    </source>
</evidence>
<gene>
    <name evidence="6" type="ORF">N307_04956</name>
</gene>
<evidence type="ECO:0000313" key="7">
    <source>
        <dbReference type="Proteomes" id="UP000053875"/>
    </source>
</evidence>
<feature type="non-terminal residue" evidence="6">
    <location>
        <position position="119"/>
    </location>
</feature>
<evidence type="ECO:0000256" key="1">
    <source>
        <dbReference type="ARBA" id="ARBA00004540"/>
    </source>
</evidence>
<evidence type="ECO:0000256" key="4">
    <source>
        <dbReference type="ARBA" id="ARBA00023136"/>
    </source>
</evidence>
<keyword evidence="4" id="KW-0472">Membrane</keyword>
<comment type="subcellular location">
    <subcellularLocation>
        <location evidence="1">Nucleus inner membrane</location>
    </subcellularLocation>
</comment>
<reference evidence="6 7" key="1">
    <citation type="submission" date="2014-04" db="EMBL/GenBank/DDBJ databases">
        <title>Genome evolution of avian class.</title>
        <authorList>
            <person name="Zhang G."/>
            <person name="Li C."/>
        </authorList>
    </citation>
    <scope>NUCLEOTIDE SEQUENCE [LARGE SCALE GENOMIC DNA]</scope>
    <source>
        <strain evidence="6">BGI_N307</strain>
    </source>
</reference>
<proteinExistence type="predicted"/>
<dbReference type="GO" id="GO:0043495">
    <property type="term" value="F:protein-membrane adaptor activity"/>
    <property type="evidence" value="ECO:0007669"/>
    <property type="project" value="TreeGrafter"/>
</dbReference>
<name>A0A093FW83_DRYPU</name>
<dbReference type="GO" id="GO:0034993">
    <property type="term" value="C:meiotic nuclear membrane microtubule tethering complex"/>
    <property type="evidence" value="ECO:0007669"/>
    <property type="project" value="TreeGrafter"/>
</dbReference>
<feature type="domain" description="SUN" evidence="5">
    <location>
        <begin position="1"/>
        <end position="119"/>
    </location>
</feature>
<dbReference type="Pfam" id="PF07738">
    <property type="entry name" value="Sad1_UNC"/>
    <property type="match status" value="1"/>
</dbReference>
<keyword evidence="7" id="KW-1185">Reference proteome</keyword>
<dbReference type="InterPro" id="IPR008979">
    <property type="entry name" value="Galactose-bd-like_sf"/>
</dbReference>
<dbReference type="AlphaFoldDB" id="A0A093FW83"/>
<dbReference type="GO" id="GO:0005637">
    <property type="term" value="C:nuclear inner membrane"/>
    <property type="evidence" value="ECO:0007669"/>
    <property type="project" value="UniProtKB-SubCell"/>
</dbReference>
<dbReference type="InterPro" id="IPR012919">
    <property type="entry name" value="SUN_dom"/>
</dbReference>
<protein>
    <submittedName>
        <fullName evidence="6">SUN domain-containing protein 3</fullName>
    </submittedName>
</protein>
<dbReference type="PANTHER" id="PTHR12911">
    <property type="entry name" value="SAD1/UNC-84-LIKE PROTEIN-RELATED"/>
    <property type="match status" value="1"/>
</dbReference>
<keyword evidence="2" id="KW-0812">Transmembrane</keyword>
<dbReference type="Proteomes" id="UP000053875">
    <property type="component" value="Unassembled WGS sequence"/>
</dbReference>
<evidence type="ECO:0000256" key="2">
    <source>
        <dbReference type="ARBA" id="ARBA00022692"/>
    </source>
</evidence>
<dbReference type="PANTHER" id="PTHR12911:SF24">
    <property type="entry name" value="SUN DOMAIN-CONTAINING PROTEIN 3"/>
    <property type="match status" value="1"/>
</dbReference>